<evidence type="ECO:0000256" key="1">
    <source>
        <dbReference type="SAM" id="SignalP"/>
    </source>
</evidence>
<accession>A0A564TBB1</accession>
<sequence length="637" mass="70973">MMKKISRRSFLQACGIAAATAALTACGGGKAESDKSSSQNGKIQITFYLWDRSMMKALTPWLEEKFPEYEFTFIQGFNTMDYYRDLLNRAEQLPDIITCRRFSLNDAVPLAEHLMDLSTTEVAGTFYSSYLNNNQEPDGAIRWLPMCAEVDGTAANVDLFAQHNIPLPTNYAEFVAAIDAFEAVGIKGYQADWRYDYTCLETMQGCAIPELMSLEGTTWRMNYESETEDGSTGLDDVVWPKVFEKYEQFLKDVRVQPDDARLELNPIAEPFYERQTAMIRTTAGIADVMFDLHGFNTSILPYFGETANDSWLLTYPMCQAAVSNTVAQDEAKLAAVLKVLEAVYSADGQNKMAVGAAVLSYNKEVNITSSASLEHVADIISANHLYMRLASTEIFRISEDVGHKMMTGEYDAKAAYDAFNEQLVTPRVDPEAEVLFTQNTAYSLDMTDHGSAAASSLMNALRATYDASIAVGYSPLVSTSIYCGDYSKQQLLWVMAGNYAVSQGDYTGAELRQMMEWLVNVKDNGANPIRHRNYMPVTSGMEYKVTEYEQGKFRLEELTINGAPLDDTATYTVFVAGTDVWIENEVYCNCPMPENLKAKRTDYAIEGADSRSCLKDSLAVSKQFPAPSEYLTIVQGE</sequence>
<dbReference type="InterPro" id="IPR019546">
    <property type="entry name" value="TAT_signal_bac_arc"/>
</dbReference>
<dbReference type="RefSeq" id="WP_158398556.1">
    <property type="nucleotide sequence ID" value="NZ_CABHMY010000091.1"/>
</dbReference>
<dbReference type="InterPro" id="IPR008334">
    <property type="entry name" value="5'-Nucleotdase_C"/>
</dbReference>
<feature type="domain" description="5'-Nucleotidase C-terminal" evidence="2">
    <location>
        <begin position="455"/>
        <end position="575"/>
    </location>
</feature>
<feature type="signal peptide" evidence="1">
    <location>
        <begin position="1"/>
        <end position="24"/>
    </location>
</feature>
<dbReference type="GO" id="GO:0016787">
    <property type="term" value="F:hydrolase activity"/>
    <property type="evidence" value="ECO:0007669"/>
    <property type="project" value="InterPro"/>
</dbReference>
<dbReference type="SUPFAM" id="SSF53850">
    <property type="entry name" value="Periplasmic binding protein-like II"/>
    <property type="match status" value="1"/>
</dbReference>
<keyword evidence="4" id="KW-1185">Reference proteome</keyword>
<feature type="chain" id="PRO_5039442554" description="5'-Nucleotidase C-terminal domain-containing protein" evidence="1">
    <location>
        <begin position="25"/>
        <end position="637"/>
    </location>
</feature>
<proteinExistence type="predicted"/>
<reference evidence="3 4" key="1">
    <citation type="submission" date="2019-07" db="EMBL/GenBank/DDBJ databases">
        <authorList>
            <person name="Hibberd C M."/>
            <person name="Gehrig L. J."/>
            <person name="Chang H.-W."/>
            <person name="Venkatesh S."/>
        </authorList>
    </citation>
    <scope>NUCLEOTIDE SEQUENCE [LARGE SCALE GENOMIC DNA]</scope>
    <source>
        <strain evidence="3">Faecalibacterium_prausnitzii_JG_BgPS064</strain>
    </source>
</reference>
<dbReference type="GO" id="GO:0009166">
    <property type="term" value="P:nucleotide catabolic process"/>
    <property type="evidence" value="ECO:0007669"/>
    <property type="project" value="InterPro"/>
</dbReference>
<dbReference type="Pfam" id="PF02872">
    <property type="entry name" value="5_nucleotid_C"/>
    <property type="match status" value="1"/>
</dbReference>
<protein>
    <recommendedName>
        <fullName evidence="2">5'-Nucleotidase C-terminal domain-containing protein</fullName>
    </recommendedName>
</protein>
<dbReference type="Gene3D" id="3.40.190.10">
    <property type="entry name" value="Periplasmic binding protein-like II"/>
    <property type="match status" value="1"/>
</dbReference>
<dbReference type="EMBL" id="CABHMY010000091">
    <property type="protein sequence ID" value="VUX04379.1"/>
    <property type="molecule type" value="Genomic_DNA"/>
</dbReference>
<gene>
    <name evidence="3" type="ORF">FPPS064S07_02594</name>
</gene>
<name>A0A564TBB1_9FIRM</name>
<dbReference type="PROSITE" id="PS51318">
    <property type="entry name" value="TAT"/>
    <property type="match status" value="1"/>
</dbReference>
<dbReference type="Gene3D" id="3.90.780.10">
    <property type="entry name" value="5'-Nucleotidase, C-terminal domain"/>
    <property type="match status" value="1"/>
</dbReference>
<dbReference type="InterPro" id="IPR036907">
    <property type="entry name" value="5'-Nucleotdase_C_sf"/>
</dbReference>
<dbReference type="AlphaFoldDB" id="A0A564TBB1"/>
<dbReference type="InterPro" id="IPR006311">
    <property type="entry name" value="TAT_signal"/>
</dbReference>
<dbReference type="PROSITE" id="PS51257">
    <property type="entry name" value="PROKAR_LIPOPROTEIN"/>
    <property type="match status" value="1"/>
</dbReference>
<keyword evidence="1" id="KW-0732">Signal</keyword>
<dbReference type="NCBIfam" id="TIGR01409">
    <property type="entry name" value="TAT_signal_seq"/>
    <property type="match status" value="1"/>
</dbReference>
<evidence type="ECO:0000313" key="3">
    <source>
        <dbReference type="EMBL" id="VUX04379.1"/>
    </source>
</evidence>
<dbReference type="Proteomes" id="UP000406184">
    <property type="component" value="Unassembled WGS sequence"/>
</dbReference>
<organism evidence="3 4">
    <name type="scientific">Faecalibacterium prausnitzii</name>
    <dbReference type="NCBI Taxonomy" id="853"/>
    <lineage>
        <taxon>Bacteria</taxon>
        <taxon>Bacillati</taxon>
        <taxon>Bacillota</taxon>
        <taxon>Clostridia</taxon>
        <taxon>Eubacteriales</taxon>
        <taxon>Oscillospiraceae</taxon>
        <taxon>Faecalibacterium</taxon>
    </lineage>
</organism>
<evidence type="ECO:0000313" key="4">
    <source>
        <dbReference type="Proteomes" id="UP000406184"/>
    </source>
</evidence>
<dbReference type="SUPFAM" id="SSF55816">
    <property type="entry name" value="5'-nucleotidase (syn. UDP-sugar hydrolase), C-terminal domain"/>
    <property type="match status" value="1"/>
</dbReference>
<evidence type="ECO:0000259" key="2">
    <source>
        <dbReference type="Pfam" id="PF02872"/>
    </source>
</evidence>